<protein>
    <submittedName>
        <fullName evidence="1">Uncharacterized protein</fullName>
    </submittedName>
</protein>
<comment type="caution">
    <text evidence="1">The sequence shown here is derived from an EMBL/GenBank/DDBJ whole genome shotgun (WGS) entry which is preliminary data.</text>
</comment>
<name>X0XS63_9ZZZZ</name>
<organism evidence="1">
    <name type="scientific">marine sediment metagenome</name>
    <dbReference type="NCBI Taxonomy" id="412755"/>
    <lineage>
        <taxon>unclassified sequences</taxon>
        <taxon>metagenomes</taxon>
        <taxon>ecological metagenomes</taxon>
    </lineage>
</organism>
<dbReference type="EMBL" id="BARS01040664">
    <property type="protein sequence ID" value="GAG38182.1"/>
    <property type="molecule type" value="Genomic_DNA"/>
</dbReference>
<proteinExistence type="predicted"/>
<accession>X0XS63</accession>
<dbReference type="AlphaFoldDB" id="X0XS63"/>
<sequence>LWKVSNKMPRKYSKDLYEKNKISYKISQIIWRKTTHVEKLKKNSFEEAKKYFDEDIAKLIAFGGVALDNEMKKRGLI</sequence>
<evidence type="ECO:0000313" key="1">
    <source>
        <dbReference type="EMBL" id="GAG38182.1"/>
    </source>
</evidence>
<gene>
    <name evidence="1" type="ORF">S01H1_61950</name>
</gene>
<feature type="non-terminal residue" evidence="1">
    <location>
        <position position="1"/>
    </location>
</feature>
<reference evidence="1" key="1">
    <citation type="journal article" date="2014" name="Front. Microbiol.">
        <title>High frequency of phylogenetically diverse reductive dehalogenase-homologous genes in deep subseafloor sedimentary metagenomes.</title>
        <authorList>
            <person name="Kawai M."/>
            <person name="Futagami T."/>
            <person name="Toyoda A."/>
            <person name="Takaki Y."/>
            <person name="Nishi S."/>
            <person name="Hori S."/>
            <person name="Arai W."/>
            <person name="Tsubouchi T."/>
            <person name="Morono Y."/>
            <person name="Uchiyama I."/>
            <person name="Ito T."/>
            <person name="Fujiyama A."/>
            <person name="Inagaki F."/>
            <person name="Takami H."/>
        </authorList>
    </citation>
    <scope>NUCLEOTIDE SEQUENCE</scope>
    <source>
        <strain evidence="1">Expedition CK06-06</strain>
    </source>
</reference>